<dbReference type="GeneID" id="34567426"/>
<sequence>MPPNLIQPREENGIERIRNLKKPERTSCGDAMGLVAATNRTSILCCAEDEGTVNIALPMTRRGRYPELIWKNYIPCP</sequence>
<proteinExistence type="predicted"/>
<gene>
    <name evidence="1" type="ORF">CORC01_14305</name>
</gene>
<name>A0A1G4AMJ6_9PEZI</name>
<protein>
    <submittedName>
        <fullName evidence="1">Uncharacterized protein</fullName>
    </submittedName>
</protein>
<dbReference type="Proteomes" id="UP000176998">
    <property type="component" value="Unassembled WGS sequence"/>
</dbReference>
<keyword evidence="2" id="KW-1185">Reference proteome</keyword>
<organism evidence="1 2">
    <name type="scientific">Colletotrichum orchidophilum</name>
    <dbReference type="NCBI Taxonomy" id="1209926"/>
    <lineage>
        <taxon>Eukaryota</taxon>
        <taxon>Fungi</taxon>
        <taxon>Dikarya</taxon>
        <taxon>Ascomycota</taxon>
        <taxon>Pezizomycotina</taxon>
        <taxon>Sordariomycetes</taxon>
        <taxon>Hypocreomycetidae</taxon>
        <taxon>Glomerellales</taxon>
        <taxon>Glomerellaceae</taxon>
        <taxon>Colletotrichum</taxon>
    </lineage>
</organism>
<evidence type="ECO:0000313" key="1">
    <source>
        <dbReference type="EMBL" id="OHE90394.1"/>
    </source>
</evidence>
<reference evidence="1 2" key="1">
    <citation type="submission" date="2016-09" db="EMBL/GenBank/DDBJ databases">
        <authorList>
            <person name="Capua I."/>
            <person name="De Benedictis P."/>
            <person name="Joannis T."/>
            <person name="Lombin L.H."/>
            <person name="Cattoli G."/>
        </authorList>
    </citation>
    <scope>NUCLEOTIDE SEQUENCE [LARGE SCALE GENOMIC DNA]</scope>
    <source>
        <strain evidence="1 2">IMI 309357</strain>
    </source>
</reference>
<dbReference type="AlphaFoldDB" id="A0A1G4AMJ6"/>
<dbReference type="RefSeq" id="XP_022467571.1">
    <property type="nucleotide sequence ID" value="XM_022625916.1"/>
</dbReference>
<accession>A0A1G4AMJ6</accession>
<comment type="caution">
    <text evidence="1">The sequence shown here is derived from an EMBL/GenBank/DDBJ whole genome shotgun (WGS) entry which is preliminary data.</text>
</comment>
<dbReference type="EMBL" id="MJBS01000267">
    <property type="protein sequence ID" value="OHE90394.1"/>
    <property type="molecule type" value="Genomic_DNA"/>
</dbReference>
<evidence type="ECO:0000313" key="2">
    <source>
        <dbReference type="Proteomes" id="UP000176998"/>
    </source>
</evidence>